<reference evidence="1" key="2">
    <citation type="submission" date="2015-06" db="UniProtKB">
        <authorList>
            <consortium name="EnsemblPlants"/>
        </authorList>
    </citation>
    <scope>IDENTIFICATION</scope>
    <source>
        <strain evidence="1">cv. Heinz 1706</strain>
    </source>
</reference>
<sequence length="151" mass="17916">MILFREATVIWRSRKPKYIYSLICSLNRDYRRRSNQIETRTTKSLNWDYRRRSNQTRPTQQRVLIGSIDEDLIKRRPAQQRVLIGSIDEDLIKRRPAQQRGTIIQSVDHILCLGFSRSLRGGTFKVIYLYVSLCLYSSKSSYSMMVWSIFS</sequence>
<accession>K4BSV0</accession>
<proteinExistence type="predicted"/>
<dbReference type="InParanoid" id="K4BSV0"/>
<dbReference type="Proteomes" id="UP000004994">
    <property type="component" value="Chromosome 4"/>
</dbReference>
<dbReference type="HOGENOM" id="CLU_1734662_0_0_1"/>
<dbReference type="Gramene" id="Solyc04g056520.1.1">
    <property type="protein sequence ID" value="Solyc04g056520.1.1"/>
    <property type="gene ID" value="Solyc04g056520.1"/>
</dbReference>
<evidence type="ECO:0000313" key="2">
    <source>
        <dbReference type="Proteomes" id="UP000004994"/>
    </source>
</evidence>
<dbReference type="AlphaFoldDB" id="K4BSV0"/>
<evidence type="ECO:0000313" key="1">
    <source>
        <dbReference type="EnsemblPlants" id="Solyc04g056520.1.1"/>
    </source>
</evidence>
<dbReference type="PaxDb" id="4081-Solyc04g056520.1.1"/>
<reference evidence="1" key="1">
    <citation type="journal article" date="2012" name="Nature">
        <title>The tomato genome sequence provides insights into fleshy fruit evolution.</title>
        <authorList>
            <consortium name="Tomato Genome Consortium"/>
        </authorList>
    </citation>
    <scope>NUCLEOTIDE SEQUENCE [LARGE SCALE GENOMIC DNA]</scope>
    <source>
        <strain evidence="1">cv. Heinz 1706</strain>
    </source>
</reference>
<organism evidence="1">
    <name type="scientific">Solanum lycopersicum</name>
    <name type="common">Tomato</name>
    <name type="synonym">Lycopersicon esculentum</name>
    <dbReference type="NCBI Taxonomy" id="4081"/>
    <lineage>
        <taxon>Eukaryota</taxon>
        <taxon>Viridiplantae</taxon>
        <taxon>Streptophyta</taxon>
        <taxon>Embryophyta</taxon>
        <taxon>Tracheophyta</taxon>
        <taxon>Spermatophyta</taxon>
        <taxon>Magnoliopsida</taxon>
        <taxon>eudicotyledons</taxon>
        <taxon>Gunneridae</taxon>
        <taxon>Pentapetalae</taxon>
        <taxon>asterids</taxon>
        <taxon>lamiids</taxon>
        <taxon>Solanales</taxon>
        <taxon>Solanaceae</taxon>
        <taxon>Solanoideae</taxon>
        <taxon>Solaneae</taxon>
        <taxon>Solanum</taxon>
        <taxon>Solanum subgen. Lycopersicon</taxon>
    </lineage>
</organism>
<dbReference type="EnsemblPlants" id="Solyc04g056520.1.1">
    <property type="protein sequence ID" value="Solyc04g056520.1.1"/>
    <property type="gene ID" value="Solyc04g056520.1"/>
</dbReference>
<keyword evidence="2" id="KW-1185">Reference proteome</keyword>
<name>K4BSV0_SOLLC</name>
<protein>
    <submittedName>
        <fullName evidence="1">Uncharacterized protein</fullName>
    </submittedName>
</protein>